<dbReference type="Proteomes" id="UP000660265">
    <property type="component" value="Unassembled WGS sequence"/>
</dbReference>
<comment type="caution">
    <text evidence="2">The sequence shown here is derived from an EMBL/GenBank/DDBJ whole genome shotgun (WGS) entry which is preliminary data.</text>
</comment>
<reference evidence="3" key="1">
    <citation type="journal article" date="2019" name="Int. J. Syst. Evol. Microbiol.">
        <title>The Global Catalogue of Microorganisms (GCM) 10K type strain sequencing project: providing services to taxonomists for standard genome sequencing and annotation.</title>
        <authorList>
            <consortium name="The Broad Institute Genomics Platform"/>
            <consortium name="The Broad Institute Genome Sequencing Center for Infectious Disease"/>
            <person name="Wu L."/>
            <person name="Ma J."/>
        </authorList>
    </citation>
    <scope>NUCLEOTIDE SEQUENCE [LARGE SCALE GENOMIC DNA]</scope>
    <source>
        <strain evidence="3">CGMCC 4.7275</strain>
    </source>
</reference>
<organism evidence="2 3">
    <name type="scientific">Streptomyces camponoticapitis</name>
    <dbReference type="NCBI Taxonomy" id="1616125"/>
    <lineage>
        <taxon>Bacteria</taxon>
        <taxon>Bacillati</taxon>
        <taxon>Actinomycetota</taxon>
        <taxon>Actinomycetes</taxon>
        <taxon>Kitasatosporales</taxon>
        <taxon>Streptomycetaceae</taxon>
        <taxon>Streptomyces</taxon>
    </lineage>
</organism>
<evidence type="ECO:0000313" key="3">
    <source>
        <dbReference type="Proteomes" id="UP000660265"/>
    </source>
</evidence>
<name>A0ABQ2EKZ6_9ACTN</name>
<feature type="compositionally biased region" description="Low complexity" evidence="1">
    <location>
        <begin position="116"/>
        <end position="129"/>
    </location>
</feature>
<gene>
    <name evidence="2" type="ORF">GCM10011583_50560</name>
</gene>
<dbReference type="EMBL" id="BMMV01000018">
    <property type="protein sequence ID" value="GGK12379.1"/>
    <property type="molecule type" value="Genomic_DNA"/>
</dbReference>
<proteinExistence type="predicted"/>
<feature type="compositionally biased region" description="Acidic residues" evidence="1">
    <location>
        <begin position="54"/>
        <end position="76"/>
    </location>
</feature>
<accession>A0ABQ2EKZ6</accession>
<sequence>MARLRRSSALRSRCPPPRTRSGSNAGTPQGAGAAATGGGKRGGSEGRLIREREDGIEDEDKAEAEVDEECEEEREDERDMATTTCREEFLLATPHDPRPAGIPPKPVDNYPNVNNSPTRTSPSARATAA</sequence>
<feature type="compositionally biased region" description="Basic and acidic residues" evidence="1">
    <location>
        <begin position="77"/>
        <end position="89"/>
    </location>
</feature>
<evidence type="ECO:0000313" key="2">
    <source>
        <dbReference type="EMBL" id="GGK12379.1"/>
    </source>
</evidence>
<feature type="compositionally biased region" description="Basic and acidic residues" evidence="1">
    <location>
        <begin position="42"/>
        <end position="53"/>
    </location>
</feature>
<feature type="region of interest" description="Disordered" evidence="1">
    <location>
        <begin position="1"/>
        <end position="129"/>
    </location>
</feature>
<evidence type="ECO:0000256" key="1">
    <source>
        <dbReference type="SAM" id="MobiDB-lite"/>
    </source>
</evidence>
<feature type="compositionally biased region" description="Low complexity" evidence="1">
    <location>
        <begin position="25"/>
        <end position="34"/>
    </location>
</feature>
<keyword evidence="3" id="KW-1185">Reference proteome</keyword>
<protein>
    <submittedName>
        <fullName evidence="2">Uncharacterized protein</fullName>
    </submittedName>
</protein>